<keyword evidence="2" id="KW-1185">Reference proteome</keyword>
<dbReference type="Gene3D" id="2.60.120.1130">
    <property type="match status" value="1"/>
</dbReference>
<proteinExistence type="predicted"/>
<protein>
    <submittedName>
        <fullName evidence="1">Uncharacterized protein</fullName>
    </submittedName>
</protein>
<sequence length="66" mass="7649">MPEGKSIVSDFGRYNISYSTSEQGFICSRAFSPTKGVFPAEDFDNFKSFFDEIRRQENKRVILTKK</sequence>
<dbReference type="EMBL" id="BMEC01000007">
    <property type="protein sequence ID" value="GGC36567.1"/>
    <property type="molecule type" value="Genomic_DNA"/>
</dbReference>
<dbReference type="RefSeq" id="WP_188463379.1">
    <property type="nucleotide sequence ID" value="NZ_BAABHU010000007.1"/>
</dbReference>
<accession>A0ABQ1M975</accession>
<organism evidence="1 2">
    <name type="scientific">Marivirga lumbricoides</name>
    <dbReference type="NCBI Taxonomy" id="1046115"/>
    <lineage>
        <taxon>Bacteria</taxon>
        <taxon>Pseudomonadati</taxon>
        <taxon>Bacteroidota</taxon>
        <taxon>Cytophagia</taxon>
        <taxon>Cytophagales</taxon>
        <taxon>Marivirgaceae</taxon>
        <taxon>Marivirga</taxon>
    </lineage>
</organism>
<gene>
    <name evidence="1" type="ORF">GCM10011506_22450</name>
</gene>
<evidence type="ECO:0000313" key="1">
    <source>
        <dbReference type="EMBL" id="GGC36567.1"/>
    </source>
</evidence>
<reference evidence="2" key="1">
    <citation type="journal article" date="2019" name="Int. J. Syst. Evol. Microbiol.">
        <title>The Global Catalogue of Microorganisms (GCM) 10K type strain sequencing project: providing services to taxonomists for standard genome sequencing and annotation.</title>
        <authorList>
            <consortium name="The Broad Institute Genomics Platform"/>
            <consortium name="The Broad Institute Genome Sequencing Center for Infectious Disease"/>
            <person name="Wu L."/>
            <person name="Ma J."/>
        </authorList>
    </citation>
    <scope>NUCLEOTIDE SEQUENCE [LARGE SCALE GENOMIC DNA]</scope>
    <source>
        <strain evidence="2">CGMCC 1.10832</strain>
    </source>
</reference>
<name>A0ABQ1M975_9BACT</name>
<dbReference type="Proteomes" id="UP000636010">
    <property type="component" value="Unassembled WGS sequence"/>
</dbReference>
<comment type="caution">
    <text evidence="1">The sequence shown here is derived from an EMBL/GenBank/DDBJ whole genome shotgun (WGS) entry which is preliminary data.</text>
</comment>
<evidence type="ECO:0000313" key="2">
    <source>
        <dbReference type="Proteomes" id="UP000636010"/>
    </source>
</evidence>